<dbReference type="EMBL" id="GL732550">
    <property type="protein sequence ID" value="EFX79867.1"/>
    <property type="molecule type" value="Genomic_DNA"/>
</dbReference>
<keyword evidence="3" id="KW-1185">Reference proteome</keyword>
<proteinExistence type="predicted"/>
<reference evidence="2 3" key="1">
    <citation type="journal article" date="2011" name="Science">
        <title>The ecoresponsive genome of Daphnia pulex.</title>
        <authorList>
            <person name="Colbourne J.K."/>
            <person name="Pfrender M.E."/>
            <person name="Gilbert D."/>
            <person name="Thomas W.K."/>
            <person name="Tucker A."/>
            <person name="Oakley T.H."/>
            <person name="Tokishita S."/>
            <person name="Aerts A."/>
            <person name="Arnold G.J."/>
            <person name="Basu M.K."/>
            <person name="Bauer D.J."/>
            <person name="Caceres C.E."/>
            <person name="Carmel L."/>
            <person name="Casola C."/>
            <person name="Choi J.H."/>
            <person name="Detter J.C."/>
            <person name="Dong Q."/>
            <person name="Dusheyko S."/>
            <person name="Eads B.D."/>
            <person name="Frohlich T."/>
            <person name="Geiler-Samerotte K.A."/>
            <person name="Gerlach D."/>
            <person name="Hatcher P."/>
            <person name="Jogdeo S."/>
            <person name="Krijgsveld J."/>
            <person name="Kriventseva E.V."/>
            <person name="Kultz D."/>
            <person name="Laforsch C."/>
            <person name="Lindquist E."/>
            <person name="Lopez J."/>
            <person name="Manak J.R."/>
            <person name="Muller J."/>
            <person name="Pangilinan J."/>
            <person name="Patwardhan R.P."/>
            <person name="Pitluck S."/>
            <person name="Pritham E.J."/>
            <person name="Rechtsteiner A."/>
            <person name="Rho M."/>
            <person name="Rogozin I.B."/>
            <person name="Sakarya O."/>
            <person name="Salamov A."/>
            <person name="Schaack S."/>
            <person name="Shapiro H."/>
            <person name="Shiga Y."/>
            <person name="Skalitzky C."/>
            <person name="Smith Z."/>
            <person name="Souvorov A."/>
            <person name="Sung W."/>
            <person name="Tang Z."/>
            <person name="Tsuchiya D."/>
            <person name="Tu H."/>
            <person name="Vos H."/>
            <person name="Wang M."/>
            <person name="Wolf Y.I."/>
            <person name="Yamagata H."/>
            <person name="Yamada T."/>
            <person name="Ye Y."/>
            <person name="Shaw J.R."/>
            <person name="Andrews J."/>
            <person name="Crease T.J."/>
            <person name="Tang H."/>
            <person name="Lucas S.M."/>
            <person name="Robertson H.M."/>
            <person name="Bork P."/>
            <person name="Koonin E.V."/>
            <person name="Zdobnov E.M."/>
            <person name="Grigoriev I.V."/>
            <person name="Lynch M."/>
            <person name="Boore J.L."/>
        </authorList>
    </citation>
    <scope>NUCLEOTIDE SEQUENCE [LARGE SCALE GENOMIC DNA]</scope>
</reference>
<feature type="chain" id="PRO_5003237539" evidence="1">
    <location>
        <begin position="18"/>
        <end position="102"/>
    </location>
</feature>
<accession>E9GL23</accession>
<protein>
    <submittedName>
        <fullName evidence="2">Uncharacterized protein</fullName>
    </submittedName>
</protein>
<evidence type="ECO:0000313" key="2">
    <source>
        <dbReference type="EMBL" id="EFX79867.1"/>
    </source>
</evidence>
<dbReference type="InParanoid" id="E9GL23"/>
<evidence type="ECO:0000313" key="3">
    <source>
        <dbReference type="Proteomes" id="UP000000305"/>
    </source>
</evidence>
<dbReference type="KEGG" id="dpx:DAPPUDRAFT_319222"/>
<keyword evidence="1" id="KW-0732">Signal</keyword>
<sequence length="102" mass="10779">MKFVVVLASLSLALTAAVEVNVKPKTESNVEVSDQDLAEVNGTDVVISVDIVILAWTSVCRGDATGTRSQHRSCRKLLTRRQSSSVAATTVNILAIGVVVAQ</sequence>
<gene>
    <name evidence="2" type="ORF">DAPPUDRAFT_319222</name>
</gene>
<dbReference type="HOGENOM" id="CLU_2280202_0_0_1"/>
<name>E9GL23_DAPPU</name>
<dbReference type="Proteomes" id="UP000000305">
    <property type="component" value="Unassembled WGS sequence"/>
</dbReference>
<feature type="signal peptide" evidence="1">
    <location>
        <begin position="1"/>
        <end position="17"/>
    </location>
</feature>
<dbReference type="AlphaFoldDB" id="E9GL23"/>
<evidence type="ECO:0000256" key="1">
    <source>
        <dbReference type="SAM" id="SignalP"/>
    </source>
</evidence>
<organism evidence="2 3">
    <name type="scientific">Daphnia pulex</name>
    <name type="common">Water flea</name>
    <dbReference type="NCBI Taxonomy" id="6669"/>
    <lineage>
        <taxon>Eukaryota</taxon>
        <taxon>Metazoa</taxon>
        <taxon>Ecdysozoa</taxon>
        <taxon>Arthropoda</taxon>
        <taxon>Crustacea</taxon>
        <taxon>Branchiopoda</taxon>
        <taxon>Diplostraca</taxon>
        <taxon>Cladocera</taxon>
        <taxon>Anomopoda</taxon>
        <taxon>Daphniidae</taxon>
        <taxon>Daphnia</taxon>
    </lineage>
</organism>